<dbReference type="Proteomes" id="UP000636264">
    <property type="component" value="Unassembled WGS sequence"/>
</dbReference>
<name>A0A916WAU7_9HYPH</name>
<dbReference type="PANTHER" id="PTHR13847">
    <property type="entry name" value="SARCOSINE DEHYDROGENASE-RELATED"/>
    <property type="match status" value="1"/>
</dbReference>
<evidence type="ECO:0000313" key="4">
    <source>
        <dbReference type="Proteomes" id="UP000636264"/>
    </source>
</evidence>
<organism evidence="3 4">
    <name type="scientific">Nitratireductor aestuarii</name>
    <dbReference type="NCBI Taxonomy" id="1735103"/>
    <lineage>
        <taxon>Bacteria</taxon>
        <taxon>Pseudomonadati</taxon>
        <taxon>Pseudomonadota</taxon>
        <taxon>Alphaproteobacteria</taxon>
        <taxon>Hyphomicrobiales</taxon>
        <taxon>Phyllobacteriaceae</taxon>
        <taxon>Nitratireductor</taxon>
    </lineage>
</organism>
<protein>
    <recommendedName>
        <fullName evidence="2">FAD dependent oxidoreductase domain-containing protein</fullName>
    </recommendedName>
</protein>
<feature type="domain" description="FAD dependent oxidoreductase" evidence="2">
    <location>
        <begin position="4"/>
        <end position="44"/>
    </location>
</feature>
<accession>A0A916WAU7</accession>
<reference evidence="3" key="1">
    <citation type="journal article" date="2014" name="Int. J. Syst. Evol. Microbiol.">
        <title>Complete genome sequence of Corynebacterium casei LMG S-19264T (=DSM 44701T), isolated from a smear-ripened cheese.</title>
        <authorList>
            <consortium name="US DOE Joint Genome Institute (JGI-PGF)"/>
            <person name="Walter F."/>
            <person name="Albersmeier A."/>
            <person name="Kalinowski J."/>
            <person name="Ruckert C."/>
        </authorList>
    </citation>
    <scope>NUCLEOTIDE SEQUENCE</scope>
    <source>
        <strain evidence="3">CGMCC 1.15320</strain>
    </source>
</reference>
<dbReference type="GO" id="GO:0005737">
    <property type="term" value="C:cytoplasm"/>
    <property type="evidence" value="ECO:0007669"/>
    <property type="project" value="TreeGrafter"/>
</dbReference>
<dbReference type="GO" id="GO:0016491">
    <property type="term" value="F:oxidoreductase activity"/>
    <property type="evidence" value="ECO:0007669"/>
    <property type="project" value="UniProtKB-KW"/>
</dbReference>
<sequence length="81" mass="8383">MDVTPDAVPAIDAVPGRPGLFIAAGFSGHGLGTGPASGELLADLITNRTPSEAIRLQPLAMTVGIEDQPWKLPVRLGPEQL</sequence>
<dbReference type="Pfam" id="PF01266">
    <property type="entry name" value="DAO"/>
    <property type="match status" value="1"/>
</dbReference>
<dbReference type="EMBL" id="BMIF01000020">
    <property type="protein sequence ID" value="GGA81387.1"/>
    <property type="molecule type" value="Genomic_DNA"/>
</dbReference>
<dbReference type="SUPFAM" id="SSF51905">
    <property type="entry name" value="FAD/NAD(P)-binding domain"/>
    <property type="match status" value="1"/>
</dbReference>
<gene>
    <name evidence="3" type="ORF">GCM10011385_39550</name>
</gene>
<reference evidence="3" key="2">
    <citation type="submission" date="2020-09" db="EMBL/GenBank/DDBJ databases">
        <authorList>
            <person name="Sun Q."/>
            <person name="Zhou Y."/>
        </authorList>
    </citation>
    <scope>NUCLEOTIDE SEQUENCE</scope>
    <source>
        <strain evidence="3">CGMCC 1.15320</strain>
    </source>
</reference>
<evidence type="ECO:0000313" key="3">
    <source>
        <dbReference type="EMBL" id="GGA81387.1"/>
    </source>
</evidence>
<proteinExistence type="predicted"/>
<dbReference type="InterPro" id="IPR036188">
    <property type="entry name" value="FAD/NAD-bd_sf"/>
</dbReference>
<evidence type="ECO:0000259" key="2">
    <source>
        <dbReference type="Pfam" id="PF01266"/>
    </source>
</evidence>
<evidence type="ECO:0000256" key="1">
    <source>
        <dbReference type="ARBA" id="ARBA00023002"/>
    </source>
</evidence>
<keyword evidence="4" id="KW-1185">Reference proteome</keyword>
<dbReference type="InterPro" id="IPR006076">
    <property type="entry name" value="FAD-dep_OxRdtase"/>
</dbReference>
<keyword evidence="1" id="KW-0560">Oxidoreductase</keyword>
<comment type="caution">
    <text evidence="3">The sequence shown here is derived from an EMBL/GenBank/DDBJ whole genome shotgun (WGS) entry which is preliminary data.</text>
</comment>
<dbReference type="AlphaFoldDB" id="A0A916WAU7"/>
<dbReference type="Gene3D" id="3.50.50.60">
    <property type="entry name" value="FAD/NAD(P)-binding domain"/>
    <property type="match status" value="1"/>
</dbReference>